<evidence type="ECO:0000313" key="4">
    <source>
        <dbReference type="EMBL" id="CAE0112875.1"/>
    </source>
</evidence>
<dbReference type="PANTHER" id="PTHR45831">
    <property type="entry name" value="LD24721P"/>
    <property type="match status" value="1"/>
</dbReference>
<protein>
    <submittedName>
        <fullName evidence="4">Uncharacterized protein</fullName>
    </submittedName>
</protein>
<dbReference type="Gene3D" id="1.25.40.10">
    <property type="entry name" value="Tetratricopeptide repeat domain"/>
    <property type="match status" value="1"/>
</dbReference>
<evidence type="ECO:0000256" key="1">
    <source>
        <dbReference type="ARBA" id="ARBA00022737"/>
    </source>
</evidence>
<dbReference type="GO" id="GO:0006620">
    <property type="term" value="P:post-translational protein targeting to endoplasmic reticulum membrane"/>
    <property type="evidence" value="ECO:0007669"/>
    <property type="project" value="TreeGrafter"/>
</dbReference>
<dbReference type="GO" id="GO:0060090">
    <property type="term" value="F:molecular adaptor activity"/>
    <property type="evidence" value="ECO:0007669"/>
    <property type="project" value="TreeGrafter"/>
</dbReference>
<accession>A0A7S3ARB3</accession>
<dbReference type="GO" id="GO:0072380">
    <property type="term" value="C:TRC complex"/>
    <property type="evidence" value="ECO:0007669"/>
    <property type="project" value="TreeGrafter"/>
</dbReference>
<dbReference type="GO" id="GO:0016020">
    <property type="term" value="C:membrane"/>
    <property type="evidence" value="ECO:0007669"/>
    <property type="project" value="TreeGrafter"/>
</dbReference>
<proteinExistence type="predicted"/>
<gene>
    <name evidence="4" type="ORF">HERI1096_LOCUS13535</name>
</gene>
<feature type="compositionally biased region" description="Low complexity" evidence="3">
    <location>
        <begin position="300"/>
        <end position="316"/>
    </location>
</feature>
<feature type="region of interest" description="Disordered" evidence="3">
    <location>
        <begin position="300"/>
        <end position="386"/>
    </location>
</feature>
<organism evidence="4">
    <name type="scientific">Haptolina ericina</name>
    <dbReference type="NCBI Taxonomy" id="156174"/>
    <lineage>
        <taxon>Eukaryota</taxon>
        <taxon>Haptista</taxon>
        <taxon>Haptophyta</taxon>
        <taxon>Prymnesiophyceae</taxon>
        <taxon>Prymnesiales</taxon>
        <taxon>Prymnesiaceae</taxon>
        <taxon>Haptolina</taxon>
    </lineage>
</organism>
<dbReference type="Pfam" id="PF13432">
    <property type="entry name" value="TPR_16"/>
    <property type="match status" value="1"/>
</dbReference>
<evidence type="ECO:0000256" key="2">
    <source>
        <dbReference type="ARBA" id="ARBA00022803"/>
    </source>
</evidence>
<dbReference type="SMART" id="SM00028">
    <property type="entry name" value="TPR"/>
    <property type="match status" value="3"/>
</dbReference>
<dbReference type="InterPro" id="IPR047150">
    <property type="entry name" value="SGT"/>
</dbReference>
<dbReference type="InterPro" id="IPR019734">
    <property type="entry name" value="TPR_rpt"/>
</dbReference>
<keyword evidence="2" id="KW-0802">TPR repeat</keyword>
<feature type="region of interest" description="Disordered" evidence="3">
    <location>
        <begin position="207"/>
        <end position="232"/>
    </location>
</feature>
<dbReference type="PANTHER" id="PTHR45831:SF4">
    <property type="match status" value="1"/>
</dbReference>
<name>A0A7S3ARB3_9EUKA</name>
<dbReference type="EMBL" id="HBHX01024337">
    <property type="protein sequence ID" value="CAE0112875.1"/>
    <property type="molecule type" value="Transcribed_RNA"/>
</dbReference>
<reference evidence="4" key="1">
    <citation type="submission" date="2021-01" db="EMBL/GenBank/DDBJ databases">
        <authorList>
            <person name="Corre E."/>
            <person name="Pelletier E."/>
            <person name="Niang G."/>
            <person name="Scheremetjew M."/>
            <person name="Finn R."/>
            <person name="Kale V."/>
            <person name="Holt S."/>
            <person name="Cochrane G."/>
            <person name="Meng A."/>
            <person name="Brown T."/>
            <person name="Cohen L."/>
        </authorList>
    </citation>
    <scope>NUCLEOTIDE SEQUENCE</scope>
    <source>
        <strain evidence="4">CCMP281</strain>
    </source>
</reference>
<dbReference type="SUPFAM" id="SSF48452">
    <property type="entry name" value="TPR-like"/>
    <property type="match status" value="1"/>
</dbReference>
<keyword evidence="1" id="KW-0677">Repeat</keyword>
<sequence length="401" mass="41722">MAEAALHPSVGDALLADDDVVELMQHPKLASAIQQLKEEPSAYGRLVKEDAELESLFKRLQVAMAAKEKEVGVGANGADDAPPLQEADEAECEAARAEGAALFEAGDYTRACVRYERATLLRPAEHTHWSNLAVARLRAGEPAAAAEAARRCIKLNPRFAKGHLRLGEALHATGEHGAAIEAFELGLLRAEGGVRLALTKGLQRATKAAKEAKKQSPPSAHGNPASAGAPSVVATPEAAAAVATTGSSRTRSLEALPGVAEERALAHQTAALRSATGLAMAQYAEQAKLQTQAAAERAAGRARQAATLATATGGEQRMSDPSFPGRMEKRSGEVATGRALRQIQVVEESDESDEEAGQPSGDSTLERPAAADEGCALEGESTAQAAPSALLLSNDLIFDLA</sequence>
<feature type="compositionally biased region" description="Acidic residues" evidence="3">
    <location>
        <begin position="347"/>
        <end position="356"/>
    </location>
</feature>
<dbReference type="InterPro" id="IPR011990">
    <property type="entry name" value="TPR-like_helical_dom_sf"/>
</dbReference>
<dbReference type="AlphaFoldDB" id="A0A7S3ARB3"/>
<evidence type="ECO:0000256" key="3">
    <source>
        <dbReference type="SAM" id="MobiDB-lite"/>
    </source>
</evidence>